<dbReference type="EMBL" id="BSXT01006075">
    <property type="protein sequence ID" value="GMF61912.1"/>
    <property type="molecule type" value="Genomic_DNA"/>
</dbReference>
<dbReference type="OrthoDB" id="132929at2759"/>
<evidence type="ECO:0000313" key="1">
    <source>
        <dbReference type="EMBL" id="GMF61912.1"/>
    </source>
</evidence>
<accession>A0A9W6YG28</accession>
<gene>
    <name evidence="1" type="ORF">Pfra01_002697800</name>
</gene>
<dbReference type="Proteomes" id="UP001165121">
    <property type="component" value="Unassembled WGS sequence"/>
</dbReference>
<dbReference type="AlphaFoldDB" id="A0A9W6YG28"/>
<evidence type="ECO:0000313" key="2">
    <source>
        <dbReference type="Proteomes" id="UP001165121"/>
    </source>
</evidence>
<comment type="caution">
    <text evidence="1">The sequence shown here is derived from an EMBL/GenBank/DDBJ whole genome shotgun (WGS) entry which is preliminary data.</text>
</comment>
<reference evidence="1" key="1">
    <citation type="submission" date="2023-04" db="EMBL/GenBank/DDBJ databases">
        <title>Phytophthora fragariaefolia NBRC 109709.</title>
        <authorList>
            <person name="Ichikawa N."/>
            <person name="Sato H."/>
            <person name="Tonouchi N."/>
        </authorList>
    </citation>
    <scope>NUCLEOTIDE SEQUENCE</scope>
    <source>
        <strain evidence="1">NBRC 109709</strain>
    </source>
</reference>
<sequence>MKFTKAARNKKLKHPRIAVEVTVEEFGNGIPIADVVAWLERSTDHDNISQVFQVYPVVRIKASDGMCRVVIDGEKTEGSVMSIGVGFGYSTVSHALSALRTDIKVSNVVYPRPRYALQLLPDKTPYHE</sequence>
<protein>
    <submittedName>
        <fullName evidence="1">Unnamed protein product</fullName>
    </submittedName>
</protein>
<name>A0A9W6YG28_9STRA</name>
<keyword evidence="2" id="KW-1185">Reference proteome</keyword>
<organism evidence="1 2">
    <name type="scientific">Phytophthora fragariaefolia</name>
    <dbReference type="NCBI Taxonomy" id="1490495"/>
    <lineage>
        <taxon>Eukaryota</taxon>
        <taxon>Sar</taxon>
        <taxon>Stramenopiles</taxon>
        <taxon>Oomycota</taxon>
        <taxon>Peronosporomycetes</taxon>
        <taxon>Peronosporales</taxon>
        <taxon>Peronosporaceae</taxon>
        <taxon>Phytophthora</taxon>
    </lineage>
</organism>
<proteinExistence type="predicted"/>